<evidence type="ECO:0000256" key="1">
    <source>
        <dbReference type="ARBA" id="ARBA00001946"/>
    </source>
</evidence>
<dbReference type="SFLD" id="SFLDS00003">
    <property type="entry name" value="Haloacid_Dehalogenase"/>
    <property type="match status" value="1"/>
</dbReference>
<dbReference type="PRINTS" id="PR00413">
    <property type="entry name" value="HADHALOGNASE"/>
</dbReference>
<dbReference type="SFLD" id="SFLDG01135">
    <property type="entry name" value="C1.5.6:_HAD__Beta-PGM__Phospha"/>
    <property type="match status" value="1"/>
</dbReference>
<comment type="caution">
    <text evidence="5">The sequence shown here is derived from an EMBL/GenBank/DDBJ whole genome shotgun (WGS) entry which is preliminary data.</text>
</comment>
<dbReference type="PANTHER" id="PTHR46193:SF10">
    <property type="entry name" value="6-PHOSPHOGLUCONATE PHOSPHATASE"/>
    <property type="match status" value="1"/>
</dbReference>
<dbReference type="InterPro" id="IPR036412">
    <property type="entry name" value="HAD-like_sf"/>
</dbReference>
<evidence type="ECO:0000313" key="6">
    <source>
        <dbReference type="Proteomes" id="UP000614216"/>
    </source>
</evidence>
<dbReference type="AlphaFoldDB" id="A0A937KG45"/>
<evidence type="ECO:0000256" key="4">
    <source>
        <dbReference type="ARBA" id="ARBA00022842"/>
    </source>
</evidence>
<dbReference type="SFLD" id="SFLDG01129">
    <property type="entry name" value="C1.5:_HAD__Beta-PGM__Phosphata"/>
    <property type="match status" value="1"/>
</dbReference>
<dbReference type="InterPro" id="IPR023198">
    <property type="entry name" value="PGP-like_dom2"/>
</dbReference>
<dbReference type="PANTHER" id="PTHR46193">
    <property type="entry name" value="6-PHOSPHOGLUCONATE PHOSPHATASE"/>
    <property type="match status" value="1"/>
</dbReference>
<comment type="cofactor">
    <cofactor evidence="1">
        <name>Mg(2+)</name>
        <dbReference type="ChEBI" id="CHEBI:18420"/>
    </cofactor>
</comment>
<dbReference type="SUPFAM" id="SSF56784">
    <property type="entry name" value="HAD-like"/>
    <property type="match status" value="1"/>
</dbReference>
<dbReference type="Gene3D" id="1.10.150.240">
    <property type="entry name" value="Putative phosphatase, domain 2"/>
    <property type="match status" value="1"/>
</dbReference>
<dbReference type="EMBL" id="JAEUGD010000066">
    <property type="protein sequence ID" value="MBL6449000.1"/>
    <property type="molecule type" value="Genomic_DNA"/>
</dbReference>
<evidence type="ECO:0000256" key="2">
    <source>
        <dbReference type="ARBA" id="ARBA00006171"/>
    </source>
</evidence>
<dbReference type="Gene3D" id="3.40.50.1000">
    <property type="entry name" value="HAD superfamily/HAD-like"/>
    <property type="match status" value="1"/>
</dbReference>
<protein>
    <submittedName>
        <fullName evidence="5">HAD family phosphatase</fullName>
    </submittedName>
</protein>
<proteinExistence type="inferred from homology"/>
<keyword evidence="6" id="KW-1185">Reference proteome</keyword>
<dbReference type="InterPro" id="IPR051600">
    <property type="entry name" value="Beta-PGM-like"/>
</dbReference>
<evidence type="ECO:0000313" key="5">
    <source>
        <dbReference type="EMBL" id="MBL6449000.1"/>
    </source>
</evidence>
<dbReference type="RefSeq" id="WP_202858535.1">
    <property type="nucleotide sequence ID" value="NZ_JAEUGD010000066.1"/>
</dbReference>
<dbReference type="GO" id="GO:0003824">
    <property type="term" value="F:catalytic activity"/>
    <property type="evidence" value="ECO:0007669"/>
    <property type="project" value="UniProtKB-ARBA"/>
</dbReference>
<dbReference type="Pfam" id="PF13419">
    <property type="entry name" value="HAD_2"/>
    <property type="match status" value="1"/>
</dbReference>
<dbReference type="InterPro" id="IPR006439">
    <property type="entry name" value="HAD-SF_hydro_IA"/>
</dbReference>
<dbReference type="NCBIfam" id="TIGR01509">
    <property type="entry name" value="HAD-SF-IA-v3"/>
    <property type="match status" value="1"/>
</dbReference>
<dbReference type="Proteomes" id="UP000614216">
    <property type="component" value="Unassembled WGS sequence"/>
</dbReference>
<accession>A0A937KG45</accession>
<dbReference type="InterPro" id="IPR023214">
    <property type="entry name" value="HAD_sf"/>
</dbReference>
<organism evidence="5 6">
    <name type="scientific">Fulvivirga marina</name>
    <dbReference type="NCBI Taxonomy" id="2494733"/>
    <lineage>
        <taxon>Bacteria</taxon>
        <taxon>Pseudomonadati</taxon>
        <taxon>Bacteroidota</taxon>
        <taxon>Cytophagia</taxon>
        <taxon>Cytophagales</taxon>
        <taxon>Fulvivirgaceae</taxon>
        <taxon>Fulvivirga</taxon>
    </lineage>
</organism>
<evidence type="ECO:0000256" key="3">
    <source>
        <dbReference type="ARBA" id="ARBA00022723"/>
    </source>
</evidence>
<dbReference type="GO" id="GO:0046872">
    <property type="term" value="F:metal ion binding"/>
    <property type="evidence" value="ECO:0007669"/>
    <property type="project" value="UniProtKB-KW"/>
</dbReference>
<keyword evidence="3" id="KW-0479">Metal-binding</keyword>
<gene>
    <name evidence="5" type="ORF">JMN32_22000</name>
</gene>
<keyword evidence="4" id="KW-0460">Magnesium</keyword>
<dbReference type="NCBIfam" id="TIGR01549">
    <property type="entry name" value="HAD-SF-IA-v1"/>
    <property type="match status" value="1"/>
</dbReference>
<sequence length="218" mass="24034">MFKQLIFDCDGVLVDTEIIAAEVMTKAFTQFDIHITVEEYLTTYTGKTISSIFNSLLSPEQLQNISLKDFTHQCDVDIYNQLRPVKGMQKVVRSLPFPKAVVSNSSLWQVKKAVKHIGLEDIFNERLFSSEMVSNPKPFPDIYLHAAKNLGISPELCLVVEDSKSGVKAAVEAGMTVIGFTGASHIRNGHGEILLEIGANHVASSPEELNALIEKLTA</sequence>
<name>A0A937KG45_9BACT</name>
<comment type="similarity">
    <text evidence="2">Belongs to the HAD-like hydrolase superfamily. CbbY/CbbZ/Gph/YieH family.</text>
</comment>
<reference evidence="5" key="1">
    <citation type="submission" date="2021-01" db="EMBL/GenBank/DDBJ databases">
        <title>Fulvivirga kasyanovii gen. nov., sp nov., a novel member of the phylum Bacteroidetes isolated from seawater in a mussel farm.</title>
        <authorList>
            <person name="Zhao L.-H."/>
            <person name="Wang Z.-J."/>
        </authorList>
    </citation>
    <scope>NUCLEOTIDE SEQUENCE</scope>
    <source>
        <strain evidence="5">29W222</strain>
    </source>
</reference>
<dbReference type="InterPro" id="IPR041492">
    <property type="entry name" value="HAD_2"/>
</dbReference>